<dbReference type="SUPFAM" id="SSF81324">
    <property type="entry name" value="Voltage-gated potassium channels"/>
    <property type="match status" value="1"/>
</dbReference>
<accession>A0A2A6J9B0</accession>
<dbReference type="Gene3D" id="1.10.287.70">
    <property type="match status" value="1"/>
</dbReference>
<dbReference type="GO" id="GO:0030322">
    <property type="term" value="P:stabilization of membrane potential"/>
    <property type="evidence" value="ECO:0007669"/>
    <property type="project" value="TreeGrafter"/>
</dbReference>
<protein>
    <submittedName>
        <fullName evidence="10">Ion channel</fullName>
    </submittedName>
</protein>
<feature type="domain" description="Potassium channel" evidence="9">
    <location>
        <begin position="36"/>
        <end position="106"/>
    </location>
</feature>
<dbReference type="GO" id="GO:0005886">
    <property type="term" value="C:plasma membrane"/>
    <property type="evidence" value="ECO:0007669"/>
    <property type="project" value="TreeGrafter"/>
</dbReference>
<organism evidence="10 11">
    <name type="scientific">Rhizobium chutanense</name>
    <dbReference type="NCBI Taxonomy" id="2035448"/>
    <lineage>
        <taxon>Bacteria</taxon>
        <taxon>Pseudomonadati</taxon>
        <taxon>Pseudomonadota</taxon>
        <taxon>Alphaproteobacteria</taxon>
        <taxon>Hyphomicrobiales</taxon>
        <taxon>Rhizobiaceae</taxon>
        <taxon>Rhizobium/Agrobacterium group</taxon>
        <taxon>Rhizobium</taxon>
    </lineage>
</organism>
<evidence type="ECO:0000256" key="6">
    <source>
        <dbReference type="ARBA" id="ARBA00023136"/>
    </source>
</evidence>
<feature type="transmembrane region" description="Helical" evidence="8">
    <location>
        <begin position="82"/>
        <end position="106"/>
    </location>
</feature>
<evidence type="ECO:0000313" key="10">
    <source>
        <dbReference type="EMBL" id="PDT02726.1"/>
    </source>
</evidence>
<evidence type="ECO:0000259" key="9">
    <source>
        <dbReference type="Pfam" id="PF07885"/>
    </source>
</evidence>
<gene>
    <name evidence="10" type="ORF">CO666_19395</name>
</gene>
<dbReference type="InterPro" id="IPR013099">
    <property type="entry name" value="K_chnl_dom"/>
</dbReference>
<keyword evidence="2" id="KW-0813">Transport</keyword>
<evidence type="ECO:0000256" key="4">
    <source>
        <dbReference type="ARBA" id="ARBA00022989"/>
    </source>
</evidence>
<evidence type="ECO:0000256" key="3">
    <source>
        <dbReference type="ARBA" id="ARBA00022692"/>
    </source>
</evidence>
<name>A0A2A6J9B0_9HYPH</name>
<evidence type="ECO:0000256" key="8">
    <source>
        <dbReference type="SAM" id="Phobius"/>
    </source>
</evidence>
<dbReference type="AlphaFoldDB" id="A0A2A6J9B0"/>
<feature type="transmembrane region" description="Helical" evidence="8">
    <location>
        <begin position="21"/>
        <end position="46"/>
    </location>
</feature>
<dbReference type="Proteomes" id="UP000220768">
    <property type="component" value="Unassembled WGS sequence"/>
</dbReference>
<evidence type="ECO:0000256" key="5">
    <source>
        <dbReference type="ARBA" id="ARBA00023065"/>
    </source>
</evidence>
<sequence length="118" mass="12925">MVKATHRSERRKTRRLFFAALVKELYLMWPIFSGILIIMLGSGIIISLIEEWSIGEALYFTFVTGLTIGYGDLTPKHASARVLAMVIGFSGIVLTGIVAAVSVQALGAAGRDDPERRE</sequence>
<evidence type="ECO:0000256" key="2">
    <source>
        <dbReference type="ARBA" id="ARBA00022448"/>
    </source>
</evidence>
<dbReference type="InterPro" id="IPR003280">
    <property type="entry name" value="2pore_dom_K_chnl"/>
</dbReference>
<keyword evidence="11" id="KW-1185">Reference proteome</keyword>
<keyword evidence="7" id="KW-0407">Ion channel</keyword>
<dbReference type="GO" id="GO:0015271">
    <property type="term" value="F:outward rectifier potassium channel activity"/>
    <property type="evidence" value="ECO:0007669"/>
    <property type="project" value="TreeGrafter"/>
</dbReference>
<dbReference type="GO" id="GO:0022841">
    <property type="term" value="F:potassium ion leak channel activity"/>
    <property type="evidence" value="ECO:0007669"/>
    <property type="project" value="TreeGrafter"/>
</dbReference>
<keyword evidence="5" id="KW-0406">Ion transport</keyword>
<evidence type="ECO:0000313" key="11">
    <source>
        <dbReference type="Proteomes" id="UP000220768"/>
    </source>
</evidence>
<keyword evidence="3 8" id="KW-0812">Transmembrane</keyword>
<comment type="caution">
    <text evidence="10">The sequence shown here is derived from an EMBL/GenBank/DDBJ whole genome shotgun (WGS) entry which is preliminary data.</text>
</comment>
<comment type="subcellular location">
    <subcellularLocation>
        <location evidence="1">Membrane</location>
        <topology evidence="1">Multi-pass membrane protein</topology>
    </subcellularLocation>
</comment>
<dbReference type="RefSeq" id="WP_097613818.1">
    <property type="nucleotide sequence ID" value="NZ_NWSV01000012.1"/>
</dbReference>
<reference evidence="10 11" key="1">
    <citation type="submission" date="2017-09" db="EMBL/GenBank/DDBJ databases">
        <title>Comparative genomics of rhizobia isolated from Phaseolus vulgaris in China.</title>
        <authorList>
            <person name="Tong W."/>
        </authorList>
    </citation>
    <scope>NUCLEOTIDE SEQUENCE [LARGE SCALE GENOMIC DNA]</scope>
    <source>
        <strain evidence="10 11">C5</strain>
    </source>
</reference>
<keyword evidence="6 8" id="KW-0472">Membrane</keyword>
<dbReference type="EMBL" id="NWSV01000012">
    <property type="protein sequence ID" value="PDT02726.1"/>
    <property type="molecule type" value="Genomic_DNA"/>
</dbReference>
<dbReference type="PANTHER" id="PTHR11003:SF291">
    <property type="entry name" value="IP11374P"/>
    <property type="match status" value="1"/>
</dbReference>
<evidence type="ECO:0000256" key="1">
    <source>
        <dbReference type="ARBA" id="ARBA00004141"/>
    </source>
</evidence>
<dbReference type="PANTHER" id="PTHR11003">
    <property type="entry name" value="POTASSIUM CHANNEL, SUBFAMILY K"/>
    <property type="match status" value="1"/>
</dbReference>
<keyword evidence="4 8" id="KW-1133">Transmembrane helix</keyword>
<dbReference type="Pfam" id="PF07885">
    <property type="entry name" value="Ion_trans_2"/>
    <property type="match status" value="1"/>
</dbReference>
<proteinExistence type="predicted"/>
<feature type="transmembrane region" description="Helical" evidence="8">
    <location>
        <begin position="52"/>
        <end position="70"/>
    </location>
</feature>
<evidence type="ECO:0000256" key="7">
    <source>
        <dbReference type="ARBA" id="ARBA00023303"/>
    </source>
</evidence>